<keyword evidence="2" id="KW-0328">Glycosyltransferase</keyword>
<evidence type="ECO:0000256" key="4">
    <source>
        <dbReference type="ARBA" id="ARBA00023253"/>
    </source>
</evidence>
<dbReference type="PANTHER" id="PTHR11697:SF230">
    <property type="entry name" value="ZINC FINGER, MYM DOMAIN CONTAINING 1"/>
    <property type="match status" value="1"/>
</dbReference>
<keyword evidence="3" id="KW-0808">Transferase</keyword>
<protein>
    <recommendedName>
        <fullName evidence="6">O-fucosyltransferase family protein</fullName>
    </recommendedName>
</protein>
<evidence type="ECO:0000256" key="6">
    <source>
        <dbReference type="ARBA" id="ARBA00030350"/>
    </source>
</evidence>
<evidence type="ECO:0000256" key="2">
    <source>
        <dbReference type="ARBA" id="ARBA00022676"/>
    </source>
</evidence>
<evidence type="ECO:0000256" key="1">
    <source>
        <dbReference type="ARBA" id="ARBA00007737"/>
    </source>
</evidence>
<evidence type="ECO:0000256" key="3">
    <source>
        <dbReference type="ARBA" id="ARBA00022679"/>
    </source>
</evidence>
<dbReference type="Pfam" id="PF14291">
    <property type="entry name" value="DUF4371"/>
    <property type="match status" value="1"/>
</dbReference>
<dbReference type="Proteomes" id="UP001291926">
    <property type="component" value="Unassembled WGS sequence"/>
</dbReference>
<dbReference type="EMBL" id="JAYDYQ010002687">
    <property type="protein sequence ID" value="KAK4478831.1"/>
    <property type="molecule type" value="Genomic_DNA"/>
</dbReference>
<dbReference type="SUPFAM" id="SSF53098">
    <property type="entry name" value="Ribonuclease H-like"/>
    <property type="match status" value="1"/>
</dbReference>
<keyword evidence="4" id="KW-0294">Fucose metabolism</keyword>
<feature type="domain" description="DUF4371" evidence="7">
    <location>
        <begin position="5"/>
        <end position="125"/>
    </location>
</feature>
<dbReference type="InterPro" id="IPR012337">
    <property type="entry name" value="RNaseH-like_sf"/>
</dbReference>
<comment type="caution">
    <text evidence="8">The sequence shown here is derived from an EMBL/GenBank/DDBJ whole genome shotgun (WGS) entry which is preliminary data.</text>
</comment>
<organism evidence="8 9">
    <name type="scientific">Penstemon davidsonii</name>
    <dbReference type="NCBI Taxonomy" id="160366"/>
    <lineage>
        <taxon>Eukaryota</taxon>
        <taxon>Viridiplantae</taxon>
        <taxon>Streptophyta</taxon>
        <taxon>Embryophyta</taxon>
        <taxon>Tracheophyta</taxon>
        <taxon>Spermatophyta</taxon>
        <taxon>Magnoliopsida</taxon>
        <taxon>eudicotyledons</taxon>
        <taxon>Gunneridae</taxon>
        <taxon>Pentapetalae</taxon>
        <taxon>asterids</taxon>
        <taxon>lamiids</taxon>
        <taxon>Lamiales</taxon>
        <taxon>Plantaginaceae</taxon>
        <taxon>Cheloneae</taxon>
        <taxon>Penstemon</taxon>
    </lineage>
</organism>
<name>A0ABR0CP20_9LAMI</name>
<evidence type="ECO:0000259" key="7">
    <source>
        <dbReference type="Pfam" id="PF14291"/>
    </source>
</evidence>
<dbReference type="Pfam" id="PF10250">
    <property type="entry name" value="O-FucT"/>
    <property type="match status" value="1"/>
</dbReference>
<gene>
    <name evidence="8" type="ORF">RD792_014332</name>
</gene>
<accession>A0ABR0CP20</accession>
<reference evidence="8 9" key="1">
    <citation type="journal article" date="2023" name="bioRxiv">
        <title>Genome report: Whole genome sequence and annotation of Penstemon davidsonii.</title>
        <authorList>
            <person name="Ostevik K.L."/>
            <person name="Alabady M."/>
            <person name="Zhang M."/>
            <person name="Rausher M.D."/>
        </authorList>
    </citation>
    <scope>NUCLEOTIDE SEQUENCE [LARGE SCALE GENOMIC DNA]</scope>
    <source>
        <strain evidence="8">DNT005</strain>
        <tissue evidence="8">Whole leaf</tissue>
    </source>
</reference>
<proteinExistence type="inferred from homology"/>
<sequence length="592" mass="66822">MILENRLRLKTSIDAIRWLTFQGCAFRGHDETIDSLNRGNFIELVKLLASYNSNVKNVVLENAPGNAQYISPTIQKDILRIFARKVRAVICKEIGDAKYCIIIDEARDESKREQMAIVLRYVDKKVKFRKGYDGASNMRGEWNGLQALFLNECSSAYYIHCFAHRLQLALVAAAREVHPIHNFLTKLTFIVNLVSASPKRHDQLRDAHTSNVVHLIENGELEIGSGLNQIGTLQRAGDTRWSSHLNSIRSLLKMYDATYSVLESITKDEVKDQSTGYIFFSLSHGPEYHALQIANAVLVARHLGATLALPDIKGNKFGEKRQFGEIYDVNKFLKSLNGIIRVDIDPPTELSNAKLPIVRVPTRVSEDYIASNINPIFQTKKNLKIITYYDSSKFTNGKEDKLSNAYQCLAMYESLKLQPELQELVDSMVGTLRSLSHKTRGRFVAVDFKVEMVEKMGCNGEEIGEFLKKIGFHKDTTVYLTQTGWDHSLNALRNVFPNTFTKDAIMPADEKAKFMDSENHQYEKLIDFYICSQGDVFVPAIPSRFSVGVVGERIAIGKTQILIPSKNTSGFAADYISPYIAKKSHFANSCFC</sequence>
<evidence type="ECO:0000313" key="9">
    <source>
        <dbReference type="Proteomes" id="UP001291926"/>
    </source>
</evidence>
<dbReference type="Gene3D" id="3.40.50.11350">
    <property type="match status" value="1"/>
</dbReference>
<dbReference type="InterPro" id="IPR019378">
    <property type="entry name" value="GDP-Fuc_O-FucTrfase"/>
</dbReference>
<evidence type="ECO:0000313" key="8">
    <source>
        <dbReference type="EMBL" id="KAK4478831.1"/>
    </source>
</evidence>
<keyword evidence="9" id="KW-1185">Reference proteome</keyword>
<dbReference type="InterPro" id="IPR025398">
    <property type="entry name" value="DUF4371"/>
</dbReference>
<evidence type="ECO:0000256" key="5">
    <source>
        <dbReference type="ARBA" id="ARBA00023277"/>
    </source>
</evidence>
<keyword evidence="5" id="KW-0119">Carbohydrate metabolism</keyword>
<dbReference type="InterPro" id="IPR055298">
    <property type="entry name" value="AtLOH3-like"/>
</dbReference>
<dbReference type="PANTHER" id="PTHR11697">
    <property type="entry name" value="GENERAL TRANSCRIPTION FACTOR 2-RELATED ZINC FINGER PROTEIN"/>
    <property type="match status" value="1"/>
</dbReference>
<comment type="similarity">
    <text evidence="1">Belongs to the glycosyltransferase GT106 family.</text>
</comment>